<name>A0A1G5QWC9_9RHOB</name>
<dbReference type="Pfam" id="PF11294">
    <property type="entry name" value="DUF3095"/>
    <property type="match status" value="1"/>
</dbReference>
<dbReference type="RefSeq" id="WP_090218991.1">
    <property type="nucleotide sequence ID" value="NZ_FMWG01000006.1"/>
</dbReference>
<organism evidence="1 2">
    <name type="scientific">Epibacterium ulvae</name>
    <dbReference type="NCBI Taxonomy" id="1156985"/>
    <lineage>
        <taxon>Bacteria</taxon>
        <taxon>Pseudomonadati</taxon>
        <taxon>Pseudomonadota</taxon>
        <taxon>Alphaproteobacteria</taxon>
        <taxon>Rhodobacterales</taxon>
        <taxon>Roseobacteraceae</taxon>
        <taxon>Epibacterium</taxon>
    </lineage>
</organism>
<dbReference type="EMBL" id="FMWG01000006">
    <property type="protein sequence ID" value="SCZ66047.1"/>
    <property type="molecule type" value="Genomic_DNA"/>
</dbReference>
<dbReference type="OrthoDB" id="5342145at2"/>
<evidence type="ECO:0000313" key="2">
    <source>
        <dbReference type="Proteomes" id="UP000198767"/>
    </source>
</evidence>
<proteinExistence type="predicted"/>
<dbReference type="InterPro" id="IPR021445">
    <property type="entry name" value="DUF3095"/>
</dbReference>
<gene>
    <name evidence="1" type="ORF">SAMN04488118_106134</name>
</gene>
<protein>
    <submittedName>
        <fullName evidence="1">Uncharacterized protein</fullName>
    </submittedName>
</protein>
<dbReference type="STRING" id="1156985.SAMN04488118_106134"/>
<dbReference type="AlphaFoldDB" id="A0A1G5QWC9"/>
<keyword evidence="2" id="KW-1185">Reference proteome</keyword>
<reference evidence="1 2" key="1">
    <citation type="submission" date="2016-10" db="EMBL/GenBank/DDBJ databases">
        <authorList>
            <person name="de Groot N.N."/>
        </authorList>
    </citation>
    <scope>NUCLEOTIDE SEQUENCE [LARGE SCALE GENOMIC DNA]</scope>
    <source>
        <strain evidence="1 2">U95</strain>
    </source>
</reference>
<evidence type="ECO:0000313" key="1">
    <source>
        <dbReference type="EMBL" id="SCZ66047.1"/>
    </source>
</evidence>
<sequence>MTTHDFYEALPRISDFAELSRASAYTPLPKDWLVCCTDIVNSTALIEEGRYKTVNMVAASVIAAMINAMSGRAFPFVFGGDGVSFAVPPEDHDIAHHTLANLRSWIDREFGISLRAALLPVDWIRQEGLEVSVARYAVSAGADYAMFAGGGLAWSEQQMKAGGFEVLPAEHVMPPDLTGLSCRWQNMKSRNGVILSLLILPTPEGSDRAFSELAARILRLAATLDRSGHPIPKSGPTIGLPQGRFRDESRLVRQNRSALINRLRLMIQFILFMLVFWRGKKVLGFDPEHYRTTLSANADYRKFDDGLKMTLDSTPEVQSALRGLLEEARDSGLIQFGWHEQDEALMTCIVPSALRDDHVHFIDGASGGYTQAAKSLS</sequence>
<accession>A0A1G5QWC9</accession>
<dbReference type="Proteomes" id="UP000198767">
    <property type="component" value="Unassembled WGS sequence"/>
</dbReference>